<organism evidence="2 3">
    <name type="scientific">Liparis tanakae</name>
    <name type="common">Tanaka's snailfish</name>
    <dbReference type="NCBI Taxonomy" id="230148"/>
    <lineage>
        <taxon>Eukaryota</taxon>
        <taxon>Metazoa</taxon>
        <taxon>Chordata</taxon>
        <taxon>Craniata</taxon>
        <taxon>Vertebrata</taxon>
        <taxon>Euteleostomi</taxon>
        <taxon>Actinopterygii</taxon>
        <taxon>Neopterygii</taxon>
        <taxon>Teleostei</taxon>
        <taxon>Neoteleostei</taxon>
        <taxon>Acanthomorphata</taxon>
        <taxon>Eupercaria</taxon>
        <taxon>Perciformes</taxon>
        <taxon>Cottioidei</taxon>
        <taxon>Cottales</taxon>
        <taxon>Liparidae</taxon>
        <taxon>Liparis</taxon>
    </lineage>
</organism>
<dbReference type="Proteomes" id="UP000314294">
    <property type="component" value="Unassembled WGS sequence"/>
</dbReference>
<feature type="region of interest" description="Disordered" evidence="1">
    <location>
        <begin position="85"/>
        <end position="105"/>
    </location>
</feature>
<evidence type="ECO:0000313" key="3">
    <source>
        <dbReference type="Proteomes" id="UP000314294"/>
    </source>
</evidence>
<feature type="compositionally biased region" description="Basic and acidic residues" evidence="1">
    <location>
        <begin position="94"/>
        <end position="105"/>
    </location>
</feature>
<dbReference type="AlphaFoldDB" id="A0A4Z2FP16"/>
<accession>A0A4Z2FP16</accession>
<proteinExistence type="predicted"/>
<evidence type="ECO:0000313" key="2">
    <source>
        <dbReference type="EMBL" id="TNN42781.1"/>
    </source>
</evidence>
<dbReference type="EMBL" id="SRLO01001014">
    <property type="protein sequence ID" value="TNN42781.1"/>
    <property type="molecule type" value="Genomic_DNA"/>
</dbReference>
<evidence type="ECO:0000256" key="1">
    <source>
        <dbReference type="SAM" id="MobiDB-lite"/>
    </source>
</evidence>
<reference evidence="2 3" key="1">
    <citation type="submission" date="2019-03" db="EMBL/GenBank/DDBJ databases">
        <title>First draft genome of Liparis tanakae, snailfish: a comprehensive survey of snailfish specific genes.</title>
        <authorList>
            <person name="Kim W."/>
            <person name="Song I."/>
            <person name="Jeong J.-H."/>
            <person name="Kim D."/>
            <person name="Kim S."/>
            <person name="Ryu S."/>
            <person name="Song J.Y."/>
            <person name="Lee S.K."/>
        </authorList>
    </citation>
    <scope>NUCLEOTIDE SEQUENCE [LARGE SCALE GENOMIC DNA]</scope>
    <source>
        <tissue evidence="2">Muscle</tissue>
    </source>
</reference>
<gene>
    <name evidence="2" type="ORF">EYF80_047040</name>
</gene>
<name>A0A4Z2FP16_9TELE</name>
<protein>
    <submittedName>
        <fullName evidence="2">Uncharacterized protein</fullName>
    </submittedName>
</protein>
<comment type="caution">
    <text evidence="2">The sequence shown here is derived from an EMBL/GenBank/DDBJ whole genome shotgun (WGS) entry which is preliminary data.</text>
</comment>
<sequence length="105" mass="11489">MRSAPRPRCASVSALLQRGAQVGCYPLWTLRHQISDGTGTGRMYLSKDNKPRLYFLQEHIDPLAPSSGHPGDCTLLALKAARWPPVGYDGDQGGEDKADRKPSAR</sequence>
<keyword evidence="3" id="KW-1185">Reference proteome</keyword>